<feature type="compositionally biased region" description="Basic residues" evidence="1">
    <location>
        <begin position="23"/>
        <end position="39"/>
    </location>
</feature>
<feature type="compositionally biased region" description="Low complexity" evidence="1">
    <location>
        <begin position="497"/>
        <end position="521"/>
    </location>
</feature>
<feature type="region of interest" description="Disordered" evidence="1">
    <location>
        <begin position="482"/>
        <end position="521"/>
    </location>
</feature>
<feature type="compositionally biased region" description="Low complexity" evidence="1">
    <location>
        <begin position="292"/>
        <end position="324"/>
    </location>
</feature>
<reference evidence="2" key="2">
    <citation type="submission" date="2022-06" db="UniProtKB">
        <authorList>
            <consortium name="EnsemblMetazoa"/>
        </authorList>
    </citation>
    <scope>IDENTIFICATION</scope>
</reference>
<feature type="compositionally biased region" description="Acidic residues" evidence="1">
    <location>
        <begin position="137"/>
        <end position="148"/>
    </location>
</feature>
<feature type="compositionally biased region" description="Polar residues" evidence="1">
    <location>
        <begin position="221"/>
        <end position="236"/>
    </location>
</feature>
<evidence type="ECO:0000313" key="2">
    <source>
        <dbReference type="EnsemblMetazoa" id="XP_003248076.1"/>
    </source>
</evidence>
<evidence type="ECO:0000256" key="1">
    <source>
        <dbReference type="SAM" id="MobiDB-lite"/>
    </source>
</evidence>
<feature type="compositionally biased region" description="Polar residues" evidence="1">
    <location>
        <begin position="1"/>
        <end position="13"/>
    </location>
</feature>
<feature type="region of interest" description="Disordered" evidence="1">
    <location>
        <begin position="137"/>
        <end position="164"/>
    </location>
</feature>
<proteinExistence type="predicted"/>
<organism evidence="2 3">
    <name type="scientific">Acyrthosiphon pisum</name>
    <name type="common">Pea aphid</name>
    <dbReference type="NCBI Taxonomy" id="7029"/>
    <lineage>
        <taxon>Eukaryota</taxon>
        <taxon>Metazoa</taxon>
        <taxon>Ecdysozoa</taxon>
        <taxon>Arthropoda</taxon>
        <taxon>Hexapoda</taxon>
        <taxon>Insecta</taxon>
        <taxon>Pterygota</taxon>
        <taxon>Neoptera</taxon>
        <taxon>Paraneoptera</taxon>
        <taxon>Hemiptera</taxon>
        <taxon>Sternorrhyncha</taxon>
        <taxon>Aphidomorpha</taxon>
        <taxon>Aphidoidea</taxon>
        <taxon>Aphididae</taxon>
        <taxon>Macrosiphini</taxon>
        <taxon>Acyrthosiphon</taxon>
    </lineage>
</organism>
<feature type="region of interest" description="Disordered" evidence="1">
    <location>
        <begin position="177"/>
        <end position="324"/>
    </location>
</feature>
<dbReference type="AlphaFoldDB" id="A0A8R2ADB3"/>
<evidence type="ECO:0000313" key="3">
    <source>
        <dbReference type="Proteomes" id="UP000007819"/>
    </source>
</evidence>
<dbReference type="KEGG" id="api:100572668"/>
<feature type="compositionally biased region" description="Polar residues" evidence="1">
    <location>
        <begin position="59"/>
        <end position="70"/>
    </location>
</feature>
<sequence length="712" mass="77889">MSCVRESSPQSEHVVQRPEPKTRRFNPLRRLRRIFRRKAQSPEPNDVKSCDNIVEPPSLDTSRSRSTSQLIDEPFTRRRSLHSTILSVSHDSVFNPEQHSGQSDSESTVSVPRLGFPQANIQAELLEAVRRRRKIQDDDDSFDMDNEDLGLPRSPSMHSPTIATGNDLRLSKELITKSSHSTCSDGSLLSMGSSEMDEDSFGAHNSRHSSKISLHDKRTSQTHLDSSDGDYSTSVPLSHDVAKHRMAIRPKRKHGNPRSKKPLSVTNALPATPEVNEEHSGRSTSPETKPQTADTADGTTTISTVTSDTKTTTSTTDTNTSTTTATTTTTITSNDTVITTAVPVVVTDTTCTATASMTVGSCDLDTSVDEISVENVPRREEGFFHRLLSRRSTKKKAAAAAKSASTEDVDVDRFLFDETTGARPRQREEPPPAGRMQLSYPPDMPPDHGPQHHRVPVPSVASAEDVFEPDTFAPIKQSFSLGQHHSNQTAATDDDATSSGDGSSVQKSSSSDSVSSAALDESVDSAVAVSMNTDGRHRSYSSSDSEHQVCGTDGGQQHLRPVPAPRPSKLYNGGGGTAADVVVRRKKRDDQQQPELLKVFARRSLKLGKDGEPEFLLLSADVDRGNDGDGDHKAMTANGEWPVEQQVAVASEDRVVVVVVDNDNRHAEHVVVDVNENRTVAAAAAVEVVPRFKRIQQRREEWEKRLLQQQRN</sequence>
<feature type="region of interest" description="Disordered" evidence="1">
    <location>
        <begin position="534"/>
        <end position="575"/>
    </location>
</feature>
<keyword evidence="3" id="KW-1185">Reference proteome</keyword>
<name>A0A8R2ADB3_ACYPI</name>
<feature type="compositionally biased region" description="Polar residues" evidence="1">
    <location>
        <begin position="177"/>
        <end position="193"/>
    </location>
</feature>
<dbReference type="RefSeq" id="XP_003248076.1">
    <property type="nucleotide sequence ID" value="XM_003248028.3"/>
</dbReference>
<accession>A0A8R2ADB3</accession>
<dbReference type="EnsemblMetazoa" id="XM_003248028.4">
    <property type="protein sequence ID" value="XP_003248076.1"/>
    <property type="gene ID" value="LOC100572668"/>
</dbReference>
<dbReference type="GeneID" id="100572668"/>
<feature type="region of interest" description="Disordered" evidence="1">
    <location>
        <begin position="415"/>
        <end position="456"/>
    </location>
</feature>
<feature type="region of interest" description="Disordered" evidence="1">
    <location>
        <begin position="1"/>
        <end position="70"/>
    </location>
</feature>
<reference evidence="3" key="1">
    <citation type="submission" date="2010-06" db="EMBL/GenBank/DDBJ databases">
        <authorList>
            <person name="Jiang H."/>
            <person name="Abraham K."/>
            <person name="Ali S."/>
            <person name="Alsbrooks S.L."/>
            <person name="Anim B.N."/>
            <person name="Anosike U.S."/>
            <person name="Attaway T."/>
            <person name="Bandaranaike D.P."/>
            <person name="Battles P.K."/>
            <person name="Bell S.N."/>
            <person name="Bell A.V."/>
            <person name="Beltran B."/>
            <person name="Bickham C."/>
            <person name="Bustamante Y."/>
            <person name="Caleb T."/>
            <person name="Canada A."/>
            <person name="Cardenas V."/>
            <person name="Carter K."/>
            <person name="Chacko J."/>
            <person name="Chandrabose M.N."/>
            <person name="Chavez D."/>
            <person name="Chavez A."/>
            <person name="Chen L."/>
            <person name="Chu H.-S."/>
            <person name="Claassen K.J."/>
            <person name="Cockrell R."/>
            <person name="Collins M."/>
            <person name="Cooper J.A."/>
            <person name="Cree A."/>
            <person name="Curry S.M."/>
            <person name="Da Y."/>
            <person name="Dao M.D."/>
            <person name="Das B."/>
            <person name="Davila M.-L."/>
            <person name="Davy-Carroll L."/>
            <person name="Denson S."/>
            <person name="Dinh H."/>
            <person name="Ebong V.E."/>
            <person name="Edwards J.R."/>
            <person name="Egan A."/>
            <person name="El-Daye J."/>
            <person name="Escobedo L."/>
            <person name="Fernandez S."/>
            <person name="Fernando P.R."/>
            <person name="Flagg N."/>
            <person name="Forbes L.D."/>
            <person name="Fowler R.G."/>
            <person name="Fu Q."/>
            <person name="Gabisi R.A."/>
            <person name="Ganer J."/>
            <person name="Garbino Pronczuk A."/>
            <person name="Garcia R.M."/>
            <person name="Garner T."/>
            <person name="Garrett T.E."/>
            <person name="Gonzalez D.A."/>
            <person name="Hamid H."/>
            <person name="Hawkins E.S."/>
            <person name="Hirani K."/>
            <person name="Hogues M.E."/>
            <person name="Hollins B."/>
            <person name="Hsiao C.-H."/>
            <person name="Jabil R."/>
            <person name="James M.L."/>
            <person name="Jhangiani S.N."/>
            <person name="Johnson B."/>
            <person name="Johnson Q."/>
            <person name="Joshi V."/>
            <person name="Kalu J.B."/>
            <person name="Kam C."/>
            <person name="Kashfia A."/>
            <person name="Keebler J."/>
            <person name="Kisamo H."/>
            <person name="Kovar C.L."/>
            <person name="Lago L.A."/>
            <person name="Lai C.-Y."/>
            <person name="Laidlaw J."/>
            <person name="Lara F."/>
            <person name="Le T.-K."/>
            <person name="Lee S.L."/>
            <person name="Legall F.H."/>
            <person name="Lemon S.J."/>
            <person name="Lewis L.R."/>
            <person name="Li B."/>
            <person name="Liu Y."/>
            <person name="Liu Y.-S."/>
            <person name="Lopez J."/>
            <person name="Lozado R.J."/>
            <person name="Lu J."/>
            <person name="Madu R.C."/>
            <person name="Maheshwari M."/>
            <person name="Maheshwari R."/>
            <person name="Malloy K."/>
            <person name="Martinez E."/>
            <person name="Mathew T."/>
            <person name="Mercado I.C."/>
            <person name="Mercado C."/>
            <person name="Meyer B."/>
            <person name="Montgomery K."/>
            <person name="Morgan M.B."/>
            <person name="Munidasa M."/>
            <person name="Nazareth L.V."/>
            <person name="Nelson J."/>
            <person name="Ng B.M."/>
            <person name="Nguyen N.B."/>
            <person name="Nguyen P.Q."/>
            <person name="Nguyen T."/>
            <person name="Obregon M."/>
            <person name="Okwuonu G.O."/>
            <person name="Onwere C.G."/>
            <person name="Orozco G."/>
            <person name="Parra A."/>
            <person name="Patel S."/>
            <person name="Patil S."/>
            <person name="Perez A."/>
            <person name="Perez Y."/>
            <person name="Pham C."/>
            <person name="Primus E.L."/>
            <person name="Pu L.-L."/>
            <person name="Puazo M."/>
            <person name="Qin X."/>
            <person name="Quiroz J.B."/>
            <person name="Reese J."/>
            <person name="Richards S."/>
            <person name="Rives C.M."/>
            <person name="Robberts R."/>
            <person name="Ruiz S.J."/>
            <person name="Ruiz M.J."/>
            <person name="Santibanez J."/>
            <person name="Schneider B.W."/>
            <person name="Sisson I."/>
            <person name="Smith M."/>
            <person name="Sodergren E."/>
            <person name="Song X.-Z."/>
            <person name="Song B.B."/>
            <person name="Summersgill H."/>
            <person name="Thelus R."/>
            <person name="Thornton R.D."/>
            <person name="Trejos Z.Y."/>
            <person name="Usmani K."/>
            <person name="Vattathil S."/>
            <person name="Villasana D."/>
            <person name="Walker D.L."/>
            <person name="Wang S."/>
            <person name="Wang K."/>
            <person name="White C.S."/>
            <person name="Williams A.C."/>
            <person name="Williamson J."/>
            <person name="Wilson K."/>
            <person name="Woghiren I.O."/>
            <person name="Woodworth J.R."/>
            <person name="Worley K.C."/>
            <person name="Wright R.A."/>
            <person name="Wu W."/>
            <person name="Young L."/>
            <person name="Zhang L."/>
            <person name="Zhang J."/>
            <person name="Zhu Y."/>
            <person name="Muzny D.M."/>
            <person name="Weinstock G."/>
            <person name="Gibbs R.A."/>
        </authorList>
    </citation>
    <scope>NUCLEOTIDE SEQUENCE [LARGE SCALE GENOMIC DNA]</scope>
    <source>
        <strain evidence="3">LSR1</strain>
    </source>
</reference>
<feature type="compositionally biased region" description="Basic residues" evidence="1">
    <location>
        <begin position="242"/>
        <end position="261"/>
    </location>
</feature>
<dbReference type="Proteomes" id="UP000007819">
    <property type="component" value="Chromosome A2"/>
</dbReference>
<feature type="compositionally biased region" description="Polar residues" evidence="1">
    <location>
        <begin position="282"/>
        <end position="291"/>
    </location>
</feature>
<dbReference type="OrthoDB" id="6621371at2759"/>
<protein>
    <submittedName>
        <fullName evidence="2">Uncharacterized protein</fullName>
    </submittedName>
</protein>